<comment type="caution">
    <text evidence="2">The sequence shown here is derived from an EMBL/GenBank/DDBJ whole genome shotgun (WGS) entry which is preliminary data.</text>
</comment>
<evidence type="ECO:0000256" key="1">
    <source>
        <dbReference type="SAM" id="MobiDB-lite"/>
    </source>
</evidence>
<dbReference type="EMBL" id="VXIS01000206">
    <property type="protein sequence ID" value="KAA8896892.1"/>
    <property type="molecule type" value="Genomic_DNA"/>
</dbReference>
<feature type="region of interest" description="Disordered" evidence="1">
    <location>
        <begin position="1"/>
        <end position="20"/>
    </location>
</feature>
<reference evidence="2 3" key="1">
    <citation type="submission" date="2019-09" db="EMBL/GenBank/DDBJ databases">
        <title>Draft genome of the ectomycorrhizal ascomycete Sphaerosporella brunnea.</title>
        <authorList>
            <consortium name="DOE Joint Genome Institute"/>
            <person name="Benucci G.M."/>
            <person name="Marozzi G."/>
            <person name="Antonielli L."/>
            <person name="Sanchez S."/>
            <person name="Marco P."/>
            <person name="Wang X."/>
            <person name="Falini L.B."/>
            <person name="Barry K."/>
            <person name="Haridas S."/>
            <person name="Lipzen A."/>
            <person name="Labutti K."/>
            <person name="Grigoriev I.V."/>
            <person name="Murat C."/>
            <person name="Martin F."/>
            <person name="Albertini E."/>
            <person name="Donnini D."/>
            <person name="Bonito G."/>
        </authorList>
    </citation>
    <scope>NUCLEOTIDE SEQUENCE [LARGE SCALE GENOMIC DNA]</scope>
    <source>
        <strain evidence="2 3">Sb_GMNB300</strain>
    </source>
</reference>
<dbReference type="InParanoid" id="A0A5J5EMX7"/>
<proteinExistence type="predicted"/>
<gene>
    <name evidence="2" type="ORF">FN846DRAFT_753806</name>
</gene>
<dbReference type="PANTHER" id="PTHR35871:SF1">
    <property type="entry name" value="CXC1-LIKE CYSTEINE CLUSTER ASSOCIATED WITH KDZ TRANSPOSASES DOMAIN-CONTAINING PROTEIN"/>
    <property type="match status" value="1"/>
</dbReference>
<dbReference type="PANTHER" id="PTHR35871">
    <property type="entry name" value="EXPRESSED PROTEIN"/>
    <property type="match status" value="1"/>
</dbReference>
<sequence length="71" mass="8503">RTLQTVIVKDSQHPDGVRRRRGIKSRTARNWLHRLGYSWRDIKKGIFFDGHERPDVVESRREFLAEMKALE</sequence>
<dbReference type="AlphaFoldDB" id="A0A5J5EMX7"/>
<feature type="non-terminal residue" evidence="2">
    <location>
        <position position="1"/>
    </location>
</feature>
<dbReference type="OrthoDB" id="5420557at2759"/>
<name>A0A5J5EMX7_9PEZI</name>
<keyword evidence="3" id="KW-1185">Reference proteome</keyword>
<evidence type="ECO:0008006" key="4">
    <source>
        <dbReference type="Google" id="ProtNLM"/>
    </source>
</evidence>
<evidence type="ECO:0000313" key="2">
    <source>
        <dbReference type="EMBL" id="KAA8896892.1"/>
    </source>
</evidence>
<feature type="non-terminal residue" evidence="2">
    <location>
        <position position="71"/>
    </location>
</feature>
<accession>A0A5J5EMX7</accession>
<organism evidence="2 3">
    <name type="scientific">Sphaerosporella brunnea</name>
    <dbReference type="NCBI Taxonomy" id="1250544"/>
    <lineage>
        <taxon>Eukaryota</taxon>
        <taxon>Fungi</taxon>
        <taxon>Dikarya</taxon>
        <taxon>Ascomycota</taxon>
        <taxon>Pezizomycotina</taxon>
        <taxon>Pezizomycetes</taxon>
        <taxon>Pezizales</taxon>
        <taxon>Pyronemataceae</taxon>
        <taxon>Sphaerosporella</taxon>
    </lineage>
</organism>
<protein>
    <recommendedName>
        <fullName evidence="4">Winged helix-turn helix domain-containing protein</fullName>
    </recommendedName>
</protein>
<evidence type="ECO:0000313" key="3">
    <source>
        <dbReference type="Proteomes" id="UP000326924"/>
    </source>
</evidence>
<dbReference type="Proteomes" id="UP000326924">
    <property type="component" value="Unassembled WGS sequence"/>
</dbReference>